<evidence type="ECO:0000313" key="2">
    <source>
        <dbReference type="EMBL" id="CAL1413215.1"/>
    </source>
</evidence>
<sequence>MSLRSHRRYRFLDPPNSVPYFQRWPSKSLLSIASLSCLLCLRQALLSFGLQPTDRIDDWGLTVEAESSLGFNRSRRRQSDLTTATFRSRRQNQLSRGSPPPITGRRDDKEEFDAYE</sequence>
<feature type="region of interest" description="Disordered" evidence="1">
    <location>
        <begin position="74"/>
        <end position="116"/>
    </location>
</feature>
<evidence type="ECO:0000256" key="1">
    <source>
        <dbReference type="SAM" id="MobiDB-lite"/>
    </source>
</evidence>
<gene>
    <name evidence="2" type="ORF">LTRI10_LOCUS52465</name>
</gene>
<dbReference type="EMBL" id="OZ034822">
    <property type="protein sequence ID" value="CAL1413215.1"/>
    <property type="molecule type" value="Genomic_DNA"/>
</dbReference>
<reference evidence="2 3" key="1">
    <citation type="submission" date="2024-04" db="EMBL/GenBank/DDBJ databases">
        <authorList>
            <person name="Fracassetti M."/>
        </authorList>
    </citation>
    <scope>NUCLEOTIDE SEQUENCE [LARGE SCALE GENOMIC DNA]</scope>
</reference>
<feature type="compositionally biased region" description="Polar residues" evidence="1">
    <location>
        <begin position="80"/>
        <end position="96"/>
    </location>
</feature>
<organism evidence="2 3">
    <name type="scientific">Linum trigynum</name>
    <dbReference type="NCBI Taxonomy" id="586398"/>
    <lineage>
        <taxon>Eukaryota</taxon>
        <taxon>Viridiplantae</taxon>
        <taxon>Streptophyta</taxon>
        <taxon>Embryophyta</taxon>
        <taxon>Tracheophyta</taxon>
        <taxon>Spermatophyta</taxon>
        <taxon>Magnoliopsida</taxon>
        <taxon>eudicotyledons</taxon>
        <taxon>Gunneridae</taxon>
        <taxon>Pentapetalae</taxon>
        <taxon>rosids</taxon>
        <taxon>fabids</taxon>
        <taxon>Malpighiales</taxon>
        <taxon>Linaceae</taxon>
        <taxon>Linum</taxon>
    </lineage>
</organism>
<dbReference type="Proteomes" id="UP001497516">
    <property type="component" value="Chromosome 9"/>
</dbReference>
<evidence type="ECO:0000313" key="3">
    <source>
        <dbReference type="Proteomes" id="UP001497516"/>
    </source>
</evidence>
<keyword evidence="3" id="KW-1185">Reference proteome</keyword>
<protein>
    <submittedName>
        <fullName evidence="2">Uncharacterized protein</fullName>
    </submittedName>
</protein>
<name>A0AAV2GVA7_9ROSI</name>
<accession>A0AAV2GVA7</accession>
<proteinExistence type="predicted"/>
<dbReference type="AlphaFoldDB" id="A0AAV2GVA7"/>